<dbReference type="GeneID" id="7844720"/>
<dbReference type="RefSeq" id="XP_977093.2">
    <property type="nucleotide sequence ID" value="XM_972000.2"/>
</dbReference>
<sequence>MKKLNMIIINLEWLMGKSNLHHENSTLGFGMSSLSVFLKSCLIYHNHSSVFNNLQFLMEILVRQFVFGWVEKVVAQASGSSYQAKSYQEYCQGQNAFKKENASETSYEMGDYQKDDKSTPLQIFIFFLNFQIQFLIELFYSYDESKRMQFFQMISSLLCIQRSYSLIKLISNEEIVLTIKSSFFCIGCN</sequence>
<evidence type="ECO:0000313" key="2">
    <source>
        <dbReference type="Proteomes" id="UP000009168"/>
    </source>
</evidence>
<gene>
    <name evidence="1" type="ORF">TTHERM_00036920</name>
</gene>
<accession>Q22MC7</accession>
<dbReference type="HOGENOM" id="CLU_1800350_0_0_1"/>
<protein>
    <submittedName>
        <fullName evidence="1">Uncharacterized protein</fullName>
    </submittedName>
</protein>
<evidence type="ECO:0000313" key="1">
    <source>
        <dbReference type="EMBL" id="EAR86413.2"/>
    </source>
</evidence>
<dbReference type="AlphaFoldDB" id="Q22MC7"/>
<proteinExistence type="predicted"/>
<keyword evidence="2" id="KW-1185">Reference proteome</keyword>
<dbReference type="InParanoid" id="Q22MC7"/>
<dbReference type="KEGG" id="tet:TTHERM_00036920"/>
<reference evidence="2" key="1">
    <citation type="journal article" date="2006" name="PLoS Biol.">
        <title>Macronuclear genome sequence of the ciliate Tetrahymena thermophila, a model eukaryote.</title>
        <authorList>
            <person name="Eisen J.A."/>
            <person name="Coyne R.S."/>
            <person name="Wu M."/>
            <person name="Wu D."/>
            <person name="Thiagarajan M."/>
            <person name="Wortman J.R."/>
            <person name="Badger J.H."/>
            <person name="Ren Q."/>
            <person name="Amedeo P."/>
            <person name="Jones K.M."/>
            <person name="Tallon L.J."/>
            <person name="Delcher A.L."/>
            <person name="Salzberg S.L."/>
            <person name="Silva J.C."/>
            <person name="Haas B.J."/>
            <person name="Majoros W.H."/>
            <person name="Farzad M."/>
            <person name="Carlton J.M."/>
            <person name="Smith R.K. Jr."/>
            <person name="Garg J."/>
            <person name="Pearlman R.E."/>
            <person name="Karrer K.M."/>
            <person name="Sun L."/>
            <person name="Manning G."/>
            <person name="Elde N.C."/>
            <person name="Turkewitz A.P."/>
            <person name="Asai D.J."/>
            <person name="Wilkes D.E."/>
            <person name="Wang Y."/>
            <person name="Cai H."/>
            <person name="Collins K."/>
            <person name="Stewart B.A."/>
            <person name="Lee S.R."/>
            <person name="Wilamowska K."/>
            <person name="Weinberg Z."/>
            <person name="Ruzzo W.L."/>
            <person name="Wloga D."/>
            <person name="Gaertig J."/>
            <person name="Frankel J."/>
            <person name="Tsao C.-C."/>
            <person name="Gorovsky M.A."/>
            <person name="Keeling P.J."/>
            <person name="Waller R.F."/>
            <person name="Patron N.J."/>
            <person name="Cherry J.M."/>
            <person name="Stover N.A."/>
            <person name="Krieger C.J."/>
            <person name="del Toro C."/>
            <person name="Ryder H.F."/>
            <person name="Williamson S.C."/>
            <person name="Barbeau R.A."/>
            <person name="Hamilton E.P."/>
            <person name="Orias E."/>
        </authorList>
    </citation>
    <scope>NUCLEOTIDE SEQUENCE [LARGE SCALE GENOMIC DNA]</scope>
    <source>
        <strain evidence="2">SB210</strain>
    </source>
</reference>
<organism evidence="1 2">
    <name type="scientific">Tetrahymena thermophila (strain SB210)</name>
    <dbReference type="NCBI Taxonomy" id="312017"/>
    <lineage>
        <taxon>Eukaryota</taxon>
        <taxon>Sar</taxon>
        <taxon>Alveolata</taxon>
        <taxon>Ciliophora</taxon>
        <taxon>Intramacronucleata</taxon>
        <taxon>Oligohymenophorea</taxon>
        <taxon>Hymenostomatida</taxon>
        <taxon>Tetrahymenina</taxon>
        <taxon>Tetrahymenidae</taxon>
        <taxon>Tetrahymena</taxon>
    </lineage>
</organism>
<name>Q22MC7_TETTS</name>
<dbReference type="Proteomes" id="UP000009168">
    <property type="component" value="Unassembled WGS sequence"/>
</dbReference>
<dbReference type="EMBL" id="GG662720">
    <property type="protein sequence ID" value="EAR86413.2"/>
    <property type="molecule type" value="Genomic_DNA"/>
</dbReference>